<organism evidence="1 2">
    <name type="scientific">Saimiriine herpesvirus 2 (strain 488)</name>
    <name type="common">SaHV-2</name>
    <name type="synonym">Herpesvirus saimiri</name>
    <dbReference type="NCBI Taxonomy" id="10384"/>
    <lineage>
        <taxon>Viruses</taxon>
        <taxon>Duplodnaviria</taxon>
        <taxon>Heunggongvirae</taxon>
        <taxon>Peploviricota</taxon>
        <taxon>Herviviricetes</taxon>
        <taxon>Herpesvirales</taxon>
        <taxon>Orthoherpesviridae</taxon>
        <taxon>Gammaherpesvirinae</taxon>
        <taxon>Rhadinovirus</taxon>
        <taxon>Rhadinovirus saimiriinegamma2</taxon>
        <taxon>Saimiriine herpesvirus 2</taxon>
    </lineage>
</organism>
<name>Q80BP3_SHV2C</name>
<accession>Q80BP3</accession>
<sequence>MFNLVDLAVKGNPELKKRYSQGLDLAIAMSENIPDQFKLIETPTNSFLLISNVMPEDSRPWHTQIQKCLDFSNLHLPKLNKLNKICTGYDHREDTVKKLEAVPPYLVYDSEEWKLALQINKDSLIYSAIEMLADPKNWQGIYPIDPLPYIWLLFYGKKSFCASPDCIYLKKYNVPGPMLLPPHMYRPDKNISSFISHVCQYVKILYEEVSEPISLEIVPFDNCRIKEAVEELKQIDLPVAYLSNLCLLCTLHRQNMSASRGSGDMCGYIVLGGEGEKYITTNIISKRCTVSGDCLIVPSYNISLLMQNMEINYEQQ</sequence>
<evidence type="ECO:0008006" key="3">
    <source>
        <dbReference type="Google" id="ProtNLM"/>
    </source>
</evidence>
<protein>
    <recommendedName>
        <fullName evidence="3">Gene 34 protein</fullName>
    </recommendedName>
</protein>
<evidence type="ECO:0000313" key="2">
    <source>
        <dbReference type="Proteomes" id="UP000168086"/>
    </source>
</evidence>
<dbReference type="InterPro" id="IPR004280">
    <property type="entry name" value="Herpes_UL95"/>
</dbReference>
<proteinExistence type="predicted"/>
<dbReference type="EMBL" id="AJ410493">
    <property type="protein sequence ID" value="CAC84329.1"/>
    <property type="molecule type" value="Genomic_DNA"/>
</dbReference>
<reference evidence="1 2" key="1">
    <citation type="journal article" date="2003" name="Virology">
        <title>The genome of herpesvirus saimiri C488 which is capable of transforming human T cells.</title>
        <authorList>
            <person name="Ensser A."/>
            <person name="Thurau M."/>
            <person name="Wittmann S."/>
            <person name="Fickenscher H."/>
        </authorList>
    </citation>
    <scope>NUCLEOTIDE SEQUENCE [LARGE SCALE GENOMIC DNA]</scope>
    <source>
        <strain evidence="1">C488</strain>
    </source>
</reference>
<organismHost>
    <name type="scientific">Saimiri sciureus</name>
    <name type="common">Common squirrel monkey</name>
    <dbReference type="NCBI Taxonomy" id="9521"/>
</organismHost>
<dbReference type="Proteomes" id="UP000168086">
    <property type="component" value="Genome"/>
</dbReference>
<evidence type="ECO:0000313" key="1">
    <source>
        <dbReference type="EMBL" id="CAC84329.1"/>
    </source>
</evidence>
<dbReference type="Pfam" id="PF03038">
    <property type="entry name" value="Herpes_UL95"/>
    <property type="match status" value="1"/>
</dbReference>